<reference evidence="1" key="1">
    <citation type="submission" date="2021-01" db="EMBL/GenBank/DDBJ databases">
        <authorList>
            <consortium name="Genoscope - CEA"/>
            <person name="William W."/>
        </authorList>
    </citation>
    <scope>NUCLEOTIDE SEQUENCE</scope>
</reference>
<dbReference type="OrthoDB" id="301355at2759"/>
<name>A0A8S1LQP9_9CILI</name>
<keyword evidence="2" id="KW-1185">Reference proteome</keyword>
<accession>A0A8S1LQP9</accession>
<organism evidence="1 2">
    <name type="scientific">Paramecium sonneborni</name>
    <dbReference type="NCBI Taxonomy" id="65129"/>
    <lineage>
        <taxon>Eukaryota</taxon>
        <taxon>Sar</taxon>
        <taxon>Alveolata</taxon>
        <taxon>Ciliophora</taxon>
        <taxon>Intramacronucleata</taxon>
        <taxon>Oligohymenophorea</taxon>
        <taxon>Peniculida</taxon>
        <taxon>Parameciidae</taxon>
        <taxon>Paramecium</taxon>
    </lineage>
</organism>
<comment type="caution">
    <text evidence="1">The sequence shown here is derived from an EMBL/GenBank/DDBJ whole genome shotgun (WGS) entry which is preliminary data.</text>
</comment>
<proteinExistence type="predicted"/>
<sequence>MERKSLFFKQKKHSSPNELIMYLNQCSVNPKFIQKKEKDDLMEQNRLFFNKIGKKKCISIVRNKSGVINRSQLQKEFLRFLITNDGPQSVFYQLEKKKFEIKLQDMEEFGQPDKPHICLSKMLGQYQELVNPF</sequence>
<evidence type="ECO:0000313" key="2">
    <source>
        <dbReference type="Proteomes" id="UP000692954"/>
    </source>
</evidence>
<dbReference type="Proteomes" id="UP000692954">
    <property type="component" value="Unassembled WGS sequence"/>
</dbReference>
<protein>
    <submittedName>
        <fullName evidence="1">Uncharacterized protein</fullName>
    </submittedName>
</protein>
<evidence type="ECO:0000313" key="1">
    <source>
        <dbReference type="EMBL" id="CAD8070360.1"/>
    </source>
</evidence>
<dbReference type="EMBL" id="CAJJDN010000026">
    <property type="protein sequence ID" value="CAD8070360.1"/>
    <property type="molecule type" value="Genomic_DNA"/>
</dbReference>
<gene>
    <name evidence="1" type="ORF">PSON_ATCC_30995.1.T0260350</name>
</gene>
<dbReference type="AlphaFoldDB" id="A0A8S1LQP9"/>